<reference evidence="2" key="1">
    <citation type="submission" date="2020-10" db="EMBL/GenBank/DDBJ databases">
        <title>Complete genome sequence of Bacillus velezensis NST6.</title>
        <authorList>
            <person name="Choi J."/>
        </authorList>
    </citation>
    <scope>NUCLEOTIDE SEQUENCE [LARGE SCALE GENOMIC DNA]</scope>
    <source>
        <strain evidence="2">NST6</strain>
    </source>
</reference>
<dbReference type="RefSeq" id="WP_014417478.1">
    <property type="nucleotide sequence ID" value="NZ_BDDG01000003.1"/>
</dbReference>
<dbReference type="InterPro" id="IPR049585">
    <property type="entry name" value="CdiI_EcoliA0-like"/>
</dbReference>
<dbReference type="Proteomes" id="UP000587477">
    <property type="component" value="Chromosome"/>
</dbReference>
<dbReference type="CDD" id="cd20693">
    <property type="entry name" value="CdiI_EcoliA0-like"/>
    <property type="match status" value="1"/>
</dbReference>
<dbReference type="AlphaFoldDB" id="A0A411A4T9"/>
<protein>
    <submittedName>
        <fullName evidence="1">Uncharacterized protein</fullName>
    </submittedName>
</protein>
<organism evidence="1 2">
    <name type="scientific">Bacillus velezensis</name>
    <dbReference type="NCBI Taxonomy" id="492670"/>
    <lineage>
        <taxon>Bacteria</taxon>
        <taxon>Bacillati</taxon>
        <taxon>Bacillota</taxon>
        <taxon>Bacilli</taxon>
        <taxon>Bacillales</taxon>
        <taxon>Bacillaceae</taxon>
        <taxon>Bacillus</taxon>
        <taxon>Bacillus amyloliquefaciens group</taxon>
    </lineage>
</organism>
<sequence length="130" mass="14924">MTLYEECLEALGDNKEVLTISETRKYHEHLGESFPFTSWGRIKWDEVTYHRSIDYAEDIDEWLVENKIDNKTVILLWAYGDYPAVKTSLDNALNVIDDVTAVGSDTFMFSESGYVIEFFHDGDVTIGKAI</sequence>
<accession>A0A411A4T9</accession>
<name>A0A411A4T9_BACVE</name>
<gene>
    <name evidence="1" type="ORF">BACVE_000404</name>
</gene>
<evidence type="ECO:0000313" key="2">
    <source>
        <dbReference type="Proteomes" id="UP000587477"/>
    </source>
</evidence>
<evidence type="ECO:0000313" key="1">
    <source>
        <dbReference type="EMBL" id="QOY25476.1"/>
    </source>
</evidence>
<proteinExistence type="predicted"/>
<dbReference type="EMBL" id="CP063687">
    <property type="protein sequence ID" value="QOY25476.1"/>
    <property type="molecule type" value="Genomic_DNA"/>
</dbReference>
<dbReference type="Pfam" id="PF24172">
    <property type="entry name" value="CdiI_ImmP"/>
    <property type="match status" value="1"/>
</dbReference>